<dbReference type="PANTHER" id="PTHR15502:SF7">
    <property type="entry name" value="CALCINEURIN-BINDING PROTEIN CABIN-1"/>
    <property type="match status" value="1"/>
</dbReference>
<proteinExistence type="predicted"/>
<keyword evidence="5" id="KW-1185">Reference proteome</keyword>
<keyword evidence="2" id="KW-0539">Nucleus</keyword>
<comment type="caution">
    <text evidence="4">The sequence shown here is derived from an EMBL/GenBank/DDBJ whole genome shotgun (WGS) entry which is preliminary data.</text>
</comment>
<feature type="region of interest" description="Disordered" evidence="3">
    <location>
        <begin position="905"/>
        <end position="932"/>
    </location>
</feature>
<organism evidence="4 5">
    <name type="scientific">[Myrmecia] bisecta</name>
    <dbReference type="NCBI Taxonomy" id="41462"/>
    <lineage>
        <taxon>Eukaryota</taxon>
        <taxon>Viridiplantae</taxon>
        <taxon>Chlorophyta</taxon>
        <taxon>core chlorophytes</taxon>
        <taxon>Trebouxiophyceae</taxon>
        <taxon>Trebouxiales</taxon>
        <taxon>Trebouxiaceae</taxon>
        <taxon>Myrmecia</taxon>
    </lineage>
</organism>
<feature type="compositionally biased region" description="Low complexity" evidence="3">
    <location>
        <begin position="672"/>
        <end position="685"/>
    </location>
</feature>
<feature type="region of interest" description="Disordered" evidence="3">
    <location>
        <begin position="671"/>
        <end position="694"/>
    </location>
</feature>
<gene>
    <name evidence="4" type="ORF">WJX72_004313</name>
</gene>
<dbReference type="PANTHER" id="PTHR15502">
    <property type="entry name" value="CALCINEURIN-BINDING PROTEIN CABIN 1-RELATED"/>
    <property type="match status" value="1"/>
</dbReference>
<feature type="region of interest" description="Disordered" evidence="3">
    <location>
        <begin position="369"/>
        <end position="396"/>
    </location>
</feature>
<comment type="subcellular location">
    <subcellularLocation>
        <location evidence="1">Nucleus</location>
    </subcellularLocation>
</comment>
<dbReference type="GO" id="GO:0031491">
    <property type="term" value="F:nucleosome binding"/>
    <property type="evidence" value="ECO:0007669"/>
    <property type="project" value="TreeGrafter"/>
</dbReference>
<feature type="region of interest" description="Disordered" evidence="3">
    <location>
        <begin position="193"/>
        <end position="251"/>
    </location>
</feature>
<feature type="compositionally biased region" description="Low complexity" evidence="3">
    <location>
        <begin position="193"/>
        <end position="214"/>
    </location>
</feature>
<dbReference type="GO" id="GO:0005634">
    <property type="term" value="C:nucleus"/>
    <property type="evidence" value="ECO:0007669"/>
    <property type="project" value="UniProtKB-SubCell"/>
</dbReference>
<reference evidence="4 5" key="1">
    <citation type="journal article" date="2024" name="Nat. Commun.">
        <title>Phylogenomics reveals the evolutionary origins of lichenization in chlorophyte algae.</title>
        <authorList>
            <person name="Puginier C."/>
            <person name="Libourel C."/>
            <person name="Otte J."/>
            <person name="Skaloud P."/>
            <person name="Haon M."/>
            <person name="Grisel S."/>
            <person name="Petersen M."/>
            <person name="Berrin J.G."/>
            <person name="Delaux P.M."/>
            <person name="Dal Grande F."/>
            <person name="Keller J."/>
        </authorList>
    </citation>
    <scope>NUCLEOTIDE SEQUENCE [LARGE SCALE GENOMIC DNA]</scope>
    <source>
        <strain evidence="4 5">SAG 2043</strain>
    </source>
</reference>
<evidence type="ECO:0000256" key="3">
    <source>
        <dbReference type="SAM" id="MobiDB-lite"/>
    </source>
</evidence>
<feature type="region of interest" description="Disordered" evidence="3">
    <location>
        <begin position="273"/>
        <end position="292"/>
    </location>
</feature>
<dbReference type="EMBL" id="JALJOR010000014">
    <property type="protein sequence ID" value="KAK9806174.1"/>
    <property type="molecule type" value="Genomic_DNA"/>
</dbReference>
<protein>
    <submittedName>
        <fullName evidence="4">Uncharacterized protein</fullName>
    </submittedName>
</protein>
<name>A0AAW1PEG0_9CHLO</name>
<dbReference type="Proteomes" id="UP001489004">
    <property type="component" value="Unassembled WGS sequence"/>
</dbReference>
<dbReference type="InterPro" id="IPR033053">
    <property type="entry name" value="Hir3/CABIN1"/>
</dbReference>
<sequence>MVRRGGFAAINETERDDDGSTGVTGETVEAQEARLAATYEQALSELQAGNKQAAQALLEGLLLEPLVQAAEPGSEVVSSSALGQHLRFLVLKNLAGLLAEADETAEAGLQLYGEALSLDQGDVVLWKRMGILAAELGRLGLARAVLEAGLQRAPRHLLLQEGLAEVLLGLGDWEAAHALAAWILQHDPSHPRAAQIQQALRRAAAKDGGSSAGARPREDKSQLAPSRVSKRLERRRGEASEEEGEGSQQEERNVLGMLGPFLPPRASLEALAPEVPASTSPTSQPGESTQQEAAAVRDFAAKHAPMQLLPLAAALVAELTCDAARLLSREACQALLALENLVKGWPWSAASACFLAELQLDAALRQARPCPRGDEPASVRAKSAPAGGPAGGLEGPARRKAHLQAVETNLGLAQMAMLHDDRPEAVHPAALGAAPQQQQLVLAVRYHWASGRLAEAQRHPEEATSHLRACQELCRQHGLSVRLANCEADALIDETTAAGRLEALQLYDLLAEGAAMIQGGQAQALLDRLRVVLLPGNGPMAPGQVGKSPDHISGLQLMQEAAAALGAAGLGTVLQSQLLLLQALLPRQQASLLNKLETAKRDALLRSVLAFCSLHELTSLASPDASESLELLSAAFRLLADRNTLTTRNGVFLRHCVSQLAACMSHPAKMPAGGNSPAAASGSDAELVEETSSGRITLESPEECLEVWRCLLPYAITIQGRRRDLARLQGILDAMHAGFPAPPAEVVSSLSVDSFLDAEDVDEAALLRGEPPAYFDLVARAHDSSSKEGAWQVYNNLYFMLAVLQAEPDSVLPADSSLVQPAQAEAMHARLEEYASLAKYDLCYNPQRFFSWDKLAGLYREAADTLLTVAAYALSSAVEQLRQLFSNNRRAFCINMWAIGISTSAGGRKGKRSRTPTGAGSEPGEEGWGRKPAQISGPGLVEHKRKFLACLRKYVPLYLALLARSRDLDTLHAAAAFLLSGKEWTHAPMADIARLAIGQYVVQVVTGIQELLVVHSTHHLGGHPPAPPIGVQSFHKIHAHTSGQGADQPSTGDLLLRCYCAYLKLCGIAPPEHPQLTVAQAASNCEELAKAAKRQPSVSPALPPVINTGTTPLKAASMLSQGEGAPVARRLSTQSLALEPIPESTNDHAVATSGT</sequence>
<dbReference type="InterPro" id="IPR011990">
    <property type="entry name" value="TPR-like_helical_dom_sf"/>
</dbReference>
<evidence type="ECO:0000313" key="5">
    <source>
        <dbReference type="Proteomes" id="UP001489004"/>
    </source>
</evidence>
<evidence type="ECO:0000256" key="1">
    <source>
        <dbReference type="ARBA" id="ARBA00004123"/>
    </source>
</evidence>
<feature type="region of interest" description="Disordered" evidence="3">
    <location>
        <begin position="1"/>
        <end position="23"/>
    </location>
</feature>
<accession>A0AAW1PEG0</accession>
<dbReference type="Gene3D" id="1.25.40.10">
    <property type="entry name" value="Tetratricopeptide repeat domain"/>
    <property type="match status" value="1"/>
</dbReference>
<dbReference type="AlphaFoldDB" id="A0AAW1PEG0"/>
<evidence type="ECO:0000313" key="4">
    <source>
        <dbReference type="EMBL" id="KAK9806174.1"/>
    </source>
</evidence>
<dbReference type="GO" id="GO:0006325">
    <property type="term" value="P:chromatin organization"/>
    <property type="evidence" value="ECO:0007669"/>
    <property type="project" value="InterPro"/>
</dbReference>
<dbReference type="SUPFAM" id="SSF48452">
    <property type="entry name" value="TPR-like"/>
    <property type="match status" value="1"/>
</dbReference>
<evidence type="ECO:0000256" key="2">
    <source>
        <dbReference type="ARBA" id="ARBA00023242"/>
    </source>
</evidence>
<feature type="compositionally biased region" description="Polar residues" evidence="3">
    <location>
        <begin position="277"/>
        <end position="292"/>
    </location>
</feature>